<proteinExistence type="predicted"/>
<comment type="caution">
    <text evidence="4">The sequence shown here is derived from an EMBL/GenBank/DDBJ whole genome shotgun (WGS) entry which is preliminary data.</text>
</comment>
<feature type="chain" id="PRO_5002002542" description="Peptidase S1 domain-containing protein" evidence="2">
    <location>
        <begin position="19"/>
        <end position="549"/>
    </location>
</feature>
<organism evidence="4 5">
    <name type="scientific">Flavobacterium beibuense F44-8</name>
    <dbReference type="NCBI Taxonomy" id="1406840"/>
    <lineage>
        <taxon>Bacteria</taxon>
        <taxon>Pseudomonadati</taxon>
        <taxon>Bacteroidota</taxon>
        <taxon>Flavobacteriia</taxon>
        <taxon>Flavobacteriales</taxon>
        <taxon>Flavobacteriaceae</taxon>
        <taxon>Flavobacterium</taxon>
    </lineage>
</organism>
<reference evidence="4 5" key="1">
    <citation type="submission" date="2013-09" db="EMBL/GenBank/DDBJ databases">
        <authorList>
            <person name="Zeng Z."/>
            <person name="Chen C."/>
        </authorList>
    </citation>
    <scope>NUCLEOTIDE SEQUENCE [LARGE SCALE GENOMIC DNA]</scope>
    <source>
        <strain evidence="4 5">F44-8</strain>
    </source>
</reference>
<dbReference type="Gene3D" id="2.40.10.10">
    <property type="entry name" value="Trypsin-like serine proteases"/>
    <property type="match status" value="2"/>
</dbReference>
<evidence type="ECO:0000313" key="4">
    <source>
        <dbReference type="EMBL" id="KGO79505.1"/>
    </source>
</evidence>
<sequence length="549" mass="60781">MRRILTLLFISVFALCEAQISNDFTPVSWEIQNMDGVAPVVMPPFDLKTLQKEDEVNDKRKDIPYRFGYEFLVDYNLDNSGSWQTLDNGDRIWRIRFYSEGAKTMNFLFSDFYMPKGASLCLYSNDRKDVLGAYDEKQNNPERVLGTWLVTGEDIWLEYYEPKAQEGEGRLELFKLVHGYRSTSDILKSTQDTNALNSSGDCHYDVNCSVGAIDATKDINKKSVAMIVAGGGLCTGALINNTNNNGTPYFLTANHCYENPITGSTSNPSQWSFRFNWISTTPSCASTSNSATNTTYHTVSGAQLKAHRAESDFCLLQITGPIDDEWDLVYAGWDRSTTTPSNTYSIHHPDGDIMKVSVDEDSPSSTSTGGADVWLINNWEKGVTEGGSSGSPLFDNNGRIRGQLYGGESACNGTNGNGQYDVYGRLNSSWNGGGTNSTRLRNWLDPAGTNAMTLDYYDGTLGLEDVITPVKEIKVYPNPSNGVFSVQFTDTVSSLQYEVYNVLGQVVKAGKVTESNNSIDLTNNSNGIYILRMINTDTNSAYSQKIVKR</sequence>
<accession>A0A0A2LTK3</accession>
<dbReference type="Pfam" id="PF18962">
    <property type="entry name" value="Por_Secre_tail"/>
    <property type="match status" value="1"/>
</dbReference>
<dbReference type="InterPro" id="IPR043504">
    <property type="entry name" value="Peptidase_S1_PA_chymotrypsin"/>
</dbReference>
<dbReference type="GO" id="GO:0004252">
    <property type="term" value="F:serine-type endopeptidase activity"/>
    <property type="evidence" value="ECO:0007669"/>
    <property type="project" value="InterPro"/>
</dbReference>
<keyword evidence="1 2" id="KW-0732">Signal</keyword>
<feature type="signal peptide" evidence="2">
    <location>
        <begin position="1"/>
        <end position="18"/>
    </location>
</feature>
<name>A0A0A2LTK3_9FLAO</name>
<evidence type="ECO:0000256" key="1">
    <source>
        <dbReference type="ARBA" id="ARBA00022729"/>
    </source>
</evidence>
<keyword evidence="5" id="KW-1185">Reference proteome</keyword>
<dbReference type="InterPro" id="IPR009003">
    <property type="entry name" value="Peptidase_S1_PA"/>
</dbReference>
<evidence type="ECO:0000259" key="3">
    <source>
        <dbReference type="PROSITE" id="PS50240"/>
    </source>
</evidence>
<gene>
    <name evidence="4" type="ORF">Q763_13210</name>
</gene>
<dbReference type="eggNOG" id="COG0265">
    <property type="taxonomic scope" value="Bacteria"/>
</dbReference>
<dbReference type="EMBL" id="JRLV01000016">
    <property type="protein sequence ID" value="KGO79505.1"/>
    <property type="molecule type" value="Genomic_DNA"/>
</dbReference>
<dbReference type="PROSITE" id="PS50240">
    <property type="entry name" value="TRYPSIN_DOM"/>
    <property type="match status" value="1"/>
</dbReference>
<dbReference type="SUPFAM" id="SSF50494">
    <property type="entry name" value="Trypsin-like serine proteases"/>
    <property type="match status" value="1"/>
</dbReference>
<dbReference type="InterPro" id="IPR026444">
    <property type="entry name" value="Secre_tail"/>
</dbReference>
<dbReference type="RefSeq" id="WP_035134996.1">
    <property type="nucleotide sequence ID" value="NZ_JRLV01000016.1"/>
</dbReference>
<dbReference type="InterPro" id="IPR001254">
    <property type="entry name" value="Trypsin_dom"/>
</dbReference>
<dbReference type="NCBIfam" id="TIGR04183">
    <property type="entry name" value="Por_Secre_tail"/>
    <property type="match status" value="1"/>
</dbReference>
<dbReference type="STRING" id="1406840.Q763_13210"/>
<dbReference type="PANTHER" id="PTHR36234:SF5">
    <property type="entry name" value="LYSYL ENDOPEPTIDASE"/>
    <property type="match status" value="1"/>
</dbReference>
<evidence type="ECO:0000313" key="5">
    <source>
        <dbReference type="Proteomes" id="UP000030129"/>
    </source>
</evidence>
<dbReference type="GO" id="GO:0006508">
    <property type="term" value="P:proteolysis"/>
    <property type="evidence" value="ECO:0007669"/>
    <property type="project" value="InterPro"/>
</dbReference>
<dbReference type="PANTHER" id="PTHR36234">
    <property type="entry name" value="LYSYL ENDOPEPTIDASE"/>
    <property type="match status" value="1"/>
</dbReference>
<dbReference type="Pfam" id="PF13365">
    <property type="entry name" value="Trypsin_2"/>
    <property type="match status" value="1"/>
</dbReference>
<protein>
    <recommendedName>
        <fullName evidence="3">Peptidase S1 domain-containing protein</fullName>
    </recommendedName>
</protein>
<evidence type="ECO:0000256" key="2">
    <source>
        <dbReference type="SAM" id="SignalP"/>
    </source>
</evidence>
<feature type="domain" description="Peptidase S1" evidence="3">
    <location>
        <begin position="209"/>
        <end position="449"/>
    </location>
</feature>
<dbReference type="Proteomes" id="UP000030129">
    <property type="component" value="Unassembled WGS sequence"/>
</dbReference>
<dbReference type="AlphaFoldDB" id="A0A0A2LTK3"/>